<keyword evidence="1" id="KW-1133">Transmembrane helix</keyword>
<protein>
    <submittedName>
        <fullName evidence="2">Uncharacterized protein</fullName>
    </submittedName>
</protein>
<reference evidence="2" key="1">
    <citation type="journal article" date="2015" name="Nature">
        <title>Complex archaea that bridge the gap between prokaryotes and eukaryotes.</title>
        <authorList>
            <person name="Spang A."/>
            <person name="Saw J.H."/>
            <person name="Jorgensen S.L."/>
            <person name="Zaremba-Niedzwiedzka K."/>
            <person name="Martijn J."/>
            <person name="Lind A.E."/>
            <person name="van Eijk R."/>
            <person name="Schleper C."/>
            <person name="Guy L."/>
            <person name="Ettema T.J."/>
        </authorList>
    </citation>
    <scope>NUCLEOTIDE SEQUENCE</scope>
</reference>
<accession>A0A0F9SIQ3</accession>
<keyword evidence="1" id="KW-0812">Transmembrane</keyword>
<proteinExistence type="predicted"/>
<dbReference type="EMBL" id="LAZR01002501">
    <property type="protein sequence ID" value="KKN29233.1"/>
    <property type="molecule type" value="Genomic_DNA"/>
</dbReference>
<dbReference type="AlphaFoldDB" id="A0A0F9SIQ3"/>
<feature type="transmembrane region" description="Helical" evidence="1">
    <location>
        <begin position="61"/>
        <end position="87"/>
    </location>
</feature>
<keyword evidence="1" id="KW-0472">Membrane</keyword>
<gene>
    <name evidence="2" type="ORF">LCGC14_0846200</name>
</gene>
<comment type="caution">
    <text evidence="2">The sequence shown here is derived from an EMBL/GenBank/DDBJ whole genome shotgun (WGS) entry which is preliminary data.</text>
</comment>
<evidence type="ECO:0000313" key="2">
    <source>
        <dbReference type="EMBL" id="KKN29233.1"/>
    </source>
</evidence>
<organism evidence="2">
    <name type="scientific">marine sediment metagenome</name>
    <dbReference type="NCBI Taxonomy" id="412755"/>
    <lineage>
        <taxon>unclassified sequences</taxon>
        <taxon>metagenomes</taxon>
        <taxon>ecological metagenomes</taxon>
    </lineage>
</organism>
<evidence type="ECO:0000256" key="1">
    <source>
        <dbReference type="SAM" id="Phobius"/>
    </source>
</evidence>
<name>A0A0F9SIQ3_9ZZZZ</name>
<sequence length="92" mass="9955">MTVLQRQRFWTEILDLTKMALTKIEKQWVVQAATLAAQTTFKEMLPTHIASCKHGKTLLKAICISIGVGLGSGMLGSSILVVLARALGIFGV</sequence>